<keyword evidence="8 14" id="KW-0675">Receptor</keyword>
<evidence type="ECO:0000256" key="3">
    <source>
        <dbReference type="ARBA" id="ARBA00022452"/>
    </source>
</evidence>
<dbReference type="RefSeq" id="WP_107032986.1">
    <property type="nucleotide sequence ID" value="NZ_PUEC01000027.1"/>
</dbReference>
<dbReference type="InterPro" id="IPR036942">
    <property type="entry name" value="Beta-barrel_TonB_sf"/>
</dbReference>
<dbReference type="Gene3D" id="2.40.170.20">
    <property type="entry name" value="TonB-dependent receptor, beta-barrel domain"/>
    <property type="match status" value="1"/>
</dbReference>
<feature type="domain" description="TonB-dependent receptor-like beta-barrel" evidence="12">
    <location>
        <begin position="280"/>
        <end position="675"/>
    </location>
</feature>
<evidence type="ECO:0000259" key="13">
    <source>
        <dbReference type="Pfam" id="PF07715"/>
    </source>
</evidence>
<organism evidence="14 15">
    <name type="scientific">Duncaniella muris</name>
    <dbReference type="NCBI Taxonomy" id="2094150"/>
    <lineage>
        <taxon>Bacteria</taxon>
        <taxon>Pseudomonadati</taxon>
        <taxon>Bacteroidota</taxon>
        <taxon>Bacteroidia</taxon>
        <taxon>Bacteroidales</taxon>
        <taxon>Muribaculaceae</taxon>
        <taxon>Duncaniella</taxon>
    </lineage>
</organism>
<dbReference type="Gene3D" id="2.170.130.10">
    <property type="entry name" value="TonB-dependent receptor, plug domain"/>
    <property type="match status" value="1"/>
</dbReference>
<keyword evidence="4 10" id="KW-0812">Transmembrane</keyword>
<evidence type="ECO:0000256" key="11">
    <source>
        <dbReference type="RuleBase" id="RU003357"/>
    </source>
</evidence>
<protein>
    <submittedName>
        <fullName evidence="14">TonB-dependent receptor</fullName>
    </submittedName>
</protein>
<evidence type="ECO:0000256" key="4">
    <source>
        <dbReference type="ARBA" id="ARBA00022692"/>
    </source>
</evidence>
<comment type="similarity">
    <text evidence="10 11">Belongs to the TonB-dependent receptor family.</text>
</comment>
<evidence type="ECO:0000256" key="1">
    <source>
        <dbReference type="ARBA" id="ARBA00004571"/>
    </source>
</evidence>
<evidence type="ECO:0000313" key="15">
    <source>
        <dbReference type="Proteomes" id="UP000244905"/>
    </source>
</evidence>
<dbReference type="SUPFAM" id="SSF56935">
    <property type="entry name" value="Porins"/>
    <property type="match status" value="1"/>
</dbReference>
<dbReference type="InterPro" id="IPR000531">
    <property type="entry name" value="Beta-barrel_TonB"/>
</dbReference>
<dbReference type="SUPFAM" id="SSF49464">
    <property type="entry name" value="Carboxypeptidase regulatory domain-like"/>
    <property type="match status" value="1"/>
</dbReference>
<dbReference type="CDD" id="cd01347">
    <property type="entry name" value="ligand_gated_channel"/>
    <property type="match status" value="1"/>
</dbReference>
<accession>A0A2V1IIK6</accession>
<evidence type="ECO:0000259" key="12">
    <source>
        <dbReference type="Pfam" id="PF00593"/>
    </source>
</evidence>
<gene>
    <name evidence="14" type="ORF">C5O23_10945</name>
</gene>
<dbReference type="Gene3D" id="2.60.40.1120">
    <property type="entry name" value="Carboxypeptidase-like, regulatory domain"/>
    <property type="match status" value="1"/>
</dbReference>
<keyword evidence="6 11" id="KW-0798">TonB box</keyword>
<evidence type="ECO:0000313" key="14">
    <source>
        <dbReference type="EMBL" id="PWB01024.1"/>
    </source>
</evidence>
<comment type="caution">
    <text evidence="14">The sequence shown here is derived from an EMBL/GenBank/DDBJ whole genome shotgun (WGS) entry which is preliminary data.</text>
</comment>
<dbReference type="Pfam" id="PF13715">
    <property type="entry name" value="CarbopepD_reg_2"/>
    <property type="match status" value="1"/>
</dbReference>
<evidence type="ECO:0000256" key="10">
    <source>
        <dbReference type="PROSITE-ProRule" id="PRU01360"/>
    </source>
</evidence>
<sequence length="708" mass="80211">MERIKIFLAICGLTLPFIGLADTFNGRVVDETGSPLIGATVKASNDRITTTNTDGDFSISVEGSTAKLQISYIGFLTETFILKSNTGKHELRMTPDIGALEEVVVTATRTPKALKDVPVVTRLITADDIRKTDATNIQDLLTEELPGLEFTYAMSQETSLNMSGFGGKSVLFLVDGERLAGETMDNIDFNRLNLDNVGQVEVVKGASSALYGANAVGGVVNLITRESKEPWRINLNSRYKSLGNEWRSGADLNFHSEKWTSNTNFQYNTSETVKLTDAFDTESNLQNLYGGRTFNVKERLSFQPSNALRLTARGGYFNRTSTRINYDDHYIDYTAGLRGVWNIGVGKTLELSYSYDQYDKQRYVNDRRTHDHDYSNRQHIAHALYTQFFGNNVLTAGADYMNDYLLTYQFVSGETHSQSSVDAFVQFDYNPLSWLNIVASVREDYFSESKNNSVTARLATMFKFNRFSVRANYAGGFRAPTLKEMYMNFDMAGIQMIYGNPNLKPEKSHNFNLALEHNGQIRNSIFAGSYSMNAMGYFNRYDSRITTTDYPGDSTNEPGAIYCNEDGVKVAGIDISARYRLQMGLGMTLNYNYLHTMGRTVDSQFSNPRPHSMTWRLDYERRLCSAYKFYAGISGRYLAKPESKYDTDNAYSVWKFTLQQEVWRGINVNFIIDNLLNYRPKVYYWNSLPTLGRTWSIGVSLDIDTMFR</sequence>
<dbReference type="InterPro" id="IPR037066">
    <property type="entry name" value="Plug_dom_sf"/>
</dbReference>
<name>A0A2V1IIK6_9BACT</name>
<evidence type="ECO:0000256" key="7">
    <source>
        <dbReference type="ARBA" id="ARBA00023136"/>
    </source>
</evidence>
<dbReference type="EMBL" id="PUEC01000027">
    <property type="protein sequence ID" value="PWB01024.1"/>
    <property type="molecule type" value="Genomic_DNA"/>
</dbReference>
<keyword evidence="5" id="KW-0732">Signal</keyword>
<dbReference type="PANTHER" id="PTHR30069:SF29">
    <property type="entry name" value="HEMOGLOBIN AND HEMOGLOBIN-HAPTOGLOBIN-BINDING PROTEIN 1-RELATED"/>
    <property type="match status" value="1"/>
</dbReference>
<dbReference type="GO" id="GO:0044718">
    <property type="term" value="P:siderophore transmembrane transport"/>
    <property type="evidence" value="ECO:0007669"/>
    <property type="project" value="TreeGrafter"/>
</dbReference>
<dbReference type="PANTHER" id="PTHR30069">
    <property type="entry name" value="TONB-DEPENDENT OUTER MEMBRANE RECEPTOR"/>
    <property type="match status" value="1"/>
</dbReference>
<dbReference type="InterPro" id="IPR039426">
    <property type="entry name" value="TonB-dep_rcpt-like"/>
</dbReference>
<dbReference type="InterPro" id="IPR008969">
    <property type="entry name" value="CarboxyPept-like_regulatory"/>
</dbReference>
<evidence type="ECO:0000256" key="5">
    <source>
        <dbReference type="ARBA" id="ARBA00022729"/>
    </source>
</evidence>
<dbReference type="InterPro" id="IPR012910">
    <property type="entry name" value="Plug_dom"/>
</dbReference>
<evidence type="ECO:0000256" key="9">
    <source>
        <dbReference type="ARBA" id="ARBA00023237"/>
    </source>
</evidence>
<dbReference type="Pfam" id="PF07715">
    <property type="entry name" value="Plug"/>
    <property type="match status" value="1"/>
</dbReference>
<keyword evidence="2 10" id="KW-0813">Transport</keyword>
<evidence type="ECO:0000256" key="8">
    <source>
        <dbReference type="ARBA" id="ARBA00023170"/>
    </source>
</evidence>
<dbReference type="GO" id="GO:0009279">
    <property type="term" value="C:cell outer membrane"/>
    <property type="evidence" value="ECO:0007669"/>
    <property type="project" value="UniProtKB-SubCell"/>
</dbReference>
<dbReference type="AlphaFoldDB" id="A0A2V1IIK6"/>
<proteinExistence type="inferred from homology"/>
<dbReference type="PROSITE" id="PS52016">
    <property type="entry name" value="TONB_DEPENDENT_REC_3"/>
    <property type="match status" value="1"/>
</dbReference>
<comment type="subcellular location">
    <subcellularLocation>
        <location evidence="1 10">Cell outer membrane</location>
        <topology evidence="1 10">Multi-pass membrane protein</topology>
    </subcellularLocation>
</comment>
<keyword evidence="9 10" id="KW-0998">Cell outer membrane</keyword>
<evidence type="ECO:0000256" key="2">
    <source>
        <dbReference type="ARBA" id="ARBA00022448"/>
    </source>
</evidence>
<keyword evidence="15" id="KW-1185">Reference proteome</keyword>
<reference evidence="15" key="1">
    <citation type="submission" date="2018-02" db="EMBL/GenBank/DDBJ databases">
        <authorList>
            <person name="Clavel T."/>
            <person name="Strowig T."/>
        </authorList>
    </citation>
    <scope>NUCLEOTIDE SEQUENCE [LARGE SCALE GENOMIC DNA]</scope>
    <source>
        <strain evidence="15">DSM 103720</strain>
    </source>
</reference>
<feature type="domain" description="TonB-dependent receptor plug" evidence="13">
    <location>
        <begin position="114"/>
        <end position="219"/>
    </location>
</feature>
<keyword evidence="7 10" id="KW-0472">Membrane</keyword>
<evidence type="ECO:0000256" key="6">
    <source>
        <dbReference type="ARBA" id="ARBA00023077"/>
    </source>
</evidence>
<dbReference type="Proteomes" id="UP000244905">
    <property type="component" value="Unassembled WGS sequence"/>
</dbReference>
<dbReference type="GeneID" id="82526851"/>
<keyword evidence="3 10" id="KW-1134">Transmembrane beta strand</keyword>
<dbReference type="Pfam" id="PF00593">
    <property type="entry name" value="TonB_dep_Rec_b-barrel"/>
    <property type="match status" value="1"/>
</dbReference>
<dbReference type="GO" id="GO:0015344">
    <property type="term" value="F:siderophore uptake transmembrane transporter activity"/>
    <property type="evidence" value="ECO:0007669"/>
    <property type="project" value="TreeGrafter"/>
</dbReference>